<reference evidence="2" key="1">
    <citation type="journal article" date="2019" name="Int. J. Syst. Evol. Microbiol.">
        <title>The Global Catalogue of Microorganisms (GCM) 10K type strain sequencing project: providing services to taxonomists for standard genome sequencing and annotation.</title>
        <authorList>
            <consortium name="The Broad Institute Genomics Platform"/>
            <consortium name="The Broad Institute Genome Sequencing Center for Infectious Disease"/>
            <person name="Wu L."/>
            <person name="Ma J."/>
        </authorList>
    </citation>
    <scope>NUCLEOTIDE SEQUENCE [LARGE SCALE GENOMIC DNA]</scope>
    <source>
        <strain evidence="2">CCUG 49679</strain>
    </source>
</reference>
<comment type="caution">
    <text evidence="1">The sequence shown here is derived from an EMBL/GenBank/DDBJ whole genome shotgun (WGS) entry which is preliminary data.</text>
</comment>
<organism evidence="1 2">
    <name type="scientific">Flavobacterium qiangtangense</name>
    <dbReference type="NCBI Taxonomy" id="1442595"/>
    <lineage>
        <taxon>Bacteria</taxon>
        <taxon>Pseudomonadati</taxon>
        <taxon>Bacteroidota</taxon>
        <taxon>Flavobacteriia</taxon>
        <taxon>Flavobacteriales</taxon>
        <taxon>Flavobacteriaceae</taxon>
        <taxon>Flavobacterium</taxon>
    </lineage>
</organism>
<dbReference type="InterPro" id="IPR008947">
    <property type="entry name" value="PLipase_C/P1_nuclease_dom_sf"/>
</dbReference>
<gene>
    <name evidence="1" type="ORF">ACFPVY_03400</name>
</gene>
<evidence type="ECO:0000313" key="1">
    <source>
        <dbReference type="EMBL" id="MFC6095681.1"/>
    </source>
</evidence>
<dbReference type="EMBL" id="JBHSQB010000004">
    <property type="protein sequence ID" value="MFC6095681.1"/>
    <property type="molecule type" value="Genomic_DNA"/>
</dbReference>
<dbReference type="Gene3D" id="1.10.575.10">
    <property type="entry name" value="P1 Nuclease"/>
    <property type="match status" value="1"/>
</dbReference>
<accession>A0ABW1PL57</accession>
<protein>
    <submittedName>
        <fullName evidence="1">Uncharacterized protein</fullName>
    </submittedName>
</protein>
<name>A0ABW1PL57_9FLAO</name>
<keyword evidence="2" id="KW-1185">Reference proteome</keyword>
<dbReference type="Proteomes" id="UP001596287">
    <property type="component" value="Unassembled WGS sequence"/>
</dbReference>
<proteinExistence type="predicted"/>
<evidence type="ECO:0000313" key="2">
    <source>
        <dbReference type="Proteomes" id="UP001596287"/>
    </source>
</evidence>
<sequence length="58" mass="6372">MPQVYDSKNAKVSDAYVTESKKTIEKQIQKAGIRLAAVLQICSRAPPKSNRQDIAILG</sequence>
<dbReference type="SUPFAM" id="SSF48537">
    <property type="entry name" value="Phospholipase C/P1 nuclease"/>
    <property type="match status" value="1"/>
</dbReference>
<dbReference type="RefSeq" id="WP_379790337.1">
    <property type="nucleotide sequence ID" value="NZ_JBHSQB010000004.1"/>
</dbReference>